<evidence type="ECO:0000313" key="4">
    <source>
        <dbReference type="EMBL" id="MDG4718232.1"/>
    </source>
</evidence>
<name>A0ABT6G8K6_9PROT</name>
<evidence type="ECO:0000256" key="2">
    <source>
        <dbReference type="ARBA" id="ARBA00022448"/>
    </source>
</evidence>
<sequence>MREGIKTTKVISIGRRLFLGSILGAAVLATGMTVGFSQQVHASPRILTFSDHQPADRMRTRFLRDVLFPLIEVESNGRLKIEDHWDGELAQAYDALGALSSGAVDMATTVPEYTAKEMPLHQIFKSFIVGPKDDQQIAFFRRVYDEVPVFTKELADNNIVPIFFGTGYPVAFYSTEPLSDLSGIAGQKWRSASFWHLDFLKNAGATPVRVHWGPEVYEAMKSGELDGLMVNVDSGYFLNAHDVAPNILVSYDLWLGHVYPLTMNKDVWDSLDTEYQDAIHRAAAKSYETLGKVMTQSFDDQISKLREAGANVRMLDTSEVDAFAKATRYQDVQAAWVAEQEANGNKRAGAVMGEVTAIMNDFLPVRN</sequence>
<proteinExistence type="inferred from homology"/>
<gene>
    <name evidence="4" type="primary">dctP</name>
    <name evidence="4" type="ORF">P7680_04435</name>
</gene>
<reference evidence="4 5" key="1">
    <citation type="submission" date="2023-03" db="EMBL/GenBank/DDBJ databases">
        <title>Strain FZY0004 represents a novel species in the genus Thalassospira isolated from seawater.</title>
        <authorList>
            <person name="Fu Z.-Y."/>
        </authorList>
    </citation>
    <scope>NUCLEOTIDE SEQUENCE [LARGE SCALE GENOMIC DNA]</scope>
    <source>
        <strain evidence="4 5">FZY0004</strain>
    </source>
</reference>
<dbReference type="PANTHER" id="PTHR33376">
    <property type="match status" value="1"/>
</dbReference>
<protein>
    <submittedName>
        <fullName evidence="4">TRAP transporter substrate-binding protein DctP</fullName>
    </submittedName>
</protein>
<comment type="similarity">
    <text evidence="1">Belongs to the bacterial solute-binding protein 7 family.</text>
</comment>
<keyword evidence="2" id="KW-0813">Transport</keyword>
<evidence type="ECO:0000256" key="3">
    <source>
        <dbReference type="ARBA" id="ARBA00022729"/>
    </source>
</evidence>
<comment type="caution">
    <text evidence="4">The sequence shown here is derived from an EMBL/GenBank/DDBJ whole genome shotgun (WGS) entry which is preliminary data.</text>
</comment>
<dbReference type="Proteomes" id="UP001529180">
    <property type="component" value="Unassembled WGS sequence"/>
</dbReference>
<dbReference type="Pfam" id="PF03480">
    <property type="entry name" value="DctP"/>
    <property type="match status" value="1"/>
</dbReference>
<accession>A0ABT6G8K6</accession>
<keyword evidence="5" id="KW-1185">Reference proteome</keyword>
<dbReference type="NCBIfam" id="NF037995">
    <property type="entry name" value="TRAP_S1"/>
    <property type="match status" value="1"/>
</dbReference>
<dbReference type="InterPro" id="IPR038404">
    <property type="entry name" value="TRAP_DctP_sf"/>
</dbReference>
<dbReference type="EMBL" id="JARSBO010000002">
    <property type="protein sequence ID" value="MDG4718232.1"/>
    <property type="molecule type" value="Genomic_DNA"/>
</dbReference>
<keyword evidence="3" id="KW-0732">Signal</keyword>
<dbReference type="InterPro" id="IPR018389">
    <property type="entry name" value="DctP_fam"/>
</dbReference>
<organism evidence="4 5">
    <name type="scientific">Thalassospira aquimaris</name>
    <dbReference type="NCBI Taxonomy" id="3037796"/>
    <lineage>
        <taxon>Bacteria</taxon>
        <taxon>Pseudomonadati</taxon>
        <taxon>Pseudomonadota</taxon>
        <taxon>Alphaproteobacteria</taxon>
        <taxon>Rhodospirillales</taxon>
        <taxon>Thalassospiraceae</taxon>
        <taxon>Thalassospira</taxon>
    </lineage>
</organism>
<dbReference type="Gene3D" id="3.40.190.170">
    <property type="entry name" value="Bacterial extracellular solute-binding protein, family 7"/>
    <property type="match status" value="1"/>
</dbReference>
<dbReference type="PANTHER" id="PTHR33376:SF7">
    <property type="entry name" value="C4-DICARBOXYLATE-BINDING PROTEIN DCTB"/>
    <property type="match status" value="1"/>
</dbReference>
<evidence type="ECO:0000256" key="1">
    <source>
        <dbReference type="ARBA" id="ARBA00009023"/>
    </source>
</evidence>
<evidence type="ECO:0000313" key="5">
    <source>
        <dbReference type="Proteomes" id="UP001529180"/>
    </source>
</evidence>